<dbReference type="PROSITE" id="PS50821">
    <property type="entry name" value="PAZ"/>
    <property type="match status" value="1"/>
</dbReference>
<dbReference type="GO" id="GO:0003723">
    <property type="term" value="F:RNA binding"/>
    <property type="evidence" value="ECO:0007669"/>
    <property type="project" value="InterPro"/>
</dbReference>
<dbReference type="Proteomes" id="UP000774804">
    <property type="component" value="Unassembled WGS sequence"/>
</dbReference>
<dbReference type="Proteomes" id="UP000697107">
    <property type="component" value="Unassembled WGS sequence"/>
</dbReference>
<dbReference type="EMBL" id="RCMK01000943">
    <property type="protein sequence ID" value="KAG2906923.1"/>
    <property type="molecule type" value="Genomic_DNA"/>
</dbReference>
<dbReference type="Pfam" id="PF02170">
    <property type="entry name" value="PAZ"/>
    <property type="match status" value="1"/>
</dbReference>
<protein>
    <recommendedName>
        <fullName evidence="1">PAZ domain-containing protein</fullName>
    </recommendedName>
</protein>
<evidence type="ECO:0000313" key="2">
    <source>
        <dbReference type="EMBL" id="KAG2894006.1"/>
    </source>
</evidence>
<dbReference type="Gene3D" id="3.40.50.2300">
    <property type="match status" value="1"/>
</dbReference>
<evidence type="ECO:0000313" key="4">
    <source>
        <dbReference type="EMBL" id="KAG2967488.1"/>
    </source>
</evidence>
<dbReference type="Pfam" id="PF16488">
    <property type="entry name" value="ArgoL2"/>
    <property type="match status" value="1"/>
</dbReference>
<dbReference type="InterPro" id="IPR036085">
    <property type="entry name" value="PAZ_dom_sf"/>
</dbReference>
<proteinExistence type="predicted"/>
<dbReference type="EMBL" id="RCML01000928">
    <property type="protein sequence ID" value="KAG2967488.1"/>
    <property type="molecule type" value="Genomic_DNA"/>
</dbReference>
<dbReference type="PANTHER" id="PTHR22891">
    <property type="entry name" value="EUKARYOTIC TRANSLATION INITIATION FACTOR 2C"/>
    <property type="match status" value="1"/>
</dbReference>
<dbReference type="CDD" id="cd02846">
    <property type="entry name" value="PAZ_argonaute_like"/>
    <property type="match status" value="1"/>
</dbReference>
<evidence type="ECO:0000259" key="1">
    <source>
        <dbReference type="PROSITE" id="PS50821"/>
    </source>
</evidence>
<dbReference type="Proteomes" id="UP000736787">
    <property type="component" value="Unassembled WGS sequence"/>
</dbReference>
<dbReference type="EMBL" id="RCMI01000933">
    <property type="protein sequence ID" value="KAG2894006.1"/>
    <property type="molecule type" value="Genomic_DNA"/>
</dbReference>
<evidence type="ECO:0000313" key="5">
    <source>
        <dbReference type="Proteomes" id="UP000736787"/>
    </source>
</evidence>
<dbReference type="InterPro" id="IPR032472">
    <property type="entry name" value="ArgoL2"/>
</dbReference>
<dbReference type="AlphaFoldDB" id="A0A8T1BPZ7"/>
<accession>A0A8T1BPZ7</accession>
<name>A0A8T1BPZ7_9STRA</name>
<evidence type="ECO:0000313" key="3">
    <source>
        <dbReference type="EMBL" id="KAG2906923.1"/>
    </source>
</evidence>
<dbReference type="SUPFAM" id="SSF101690">
    <property type="entry name" value="PAZ domain"/>
    <property type="match status" value="1"/>
</dbReference>
<reference evidence="3" key="1">
    <citation type="submission" date="2018-10" db="EMBL/GenBank/DDBJ databases">
        <title>Effector identification in a new, highly contiguous assembly of the strawberry crown rot pathogen Phytophthora cactorum.</title>
        <authorList>
            <person name="Armitage A.D."/>
            <person name="Nellist C.F."/>
            <person name="Bates H."/>
            <person name="Vickerstaff R.J."/>
            <person name="Harrison R.J."/>
        </authorList>
    </citation>
    <scope>NUCLEOTIDE SEQUENCE</scope>
    <source>
        <strain evidence="2">4032</strain>
        <strain evidence="3">4040</strain>
        <strain evidence="4">P415</strain>
    </source>
</reference>
<feature type="domain" description="PAZ" evidence="1">
    <location>
        <begin position="24"/>
        <end position="127"/>
    </location>
</feature>
<gene>
    <name evidence="2" type="ORF">PC115_g18283</name>
    <name evidence="3" type="ORF">PC117_g20369</name>
    <name evidence="4" type="ORF">PC118_g18546</name>
</gene>
<sequence length="231" mass="25922">MDDLSGGRVLYDGHHQAIRLGGGTLVLNLDRVRAEFYTESPLLDVVGNAFVRVTHRITNLKEIVGVSDTSACSTMINVNESSMSVEQYFRKRYQVRLRYPQLPLVNLGGRRPGTESWVPIELCEVAPGQPYSGTDRSNTDTIRSQVVVRPQVRLKSIQQLRERFNTENDPSLEAFGLSVGERMETVAARVLQAPDIQYANSILCPKNGSWNLANKTFVKPSTLSCGRLRWR</sequence>
<dbReference type="Gene3D" id="2.170.260.10">
    <property type="entry name" value="paz domain"/>
    <property type="match status" value="1"/>
</dbReference>
<organism evidence="3 5">
    <name type="scientific">Phytophthora cactorum</name>
    <dbReference type="NCBI Taxonomy" id="29920"/>
    <lineage>
        <taxon>Eukaryota</taxon>
        <taxon>Sar</taxon>
        <taxon>Stramenopiles</taxon>
        <taxon>Oomycota</taxon>
        <taxon>Peronosporomycetes</taxon>
        <taxon>Peronosporales</taxon>
        <taxon>Peronosporaceae</taxon>
        <taxon>Phytophthora</taxon>
    </lineage>
</organism>
<comment type="caution">
    <text evidence="3">The sequence shown here is derived from an EMBL/GenBank/DDBJ whole genome shotgun (WGS) entry which is preliminary data.</text>
</comment>
<dbReference type="InterPro" id="IPR003100">
    <property type="entry name" value="PAZ_dom"/>
</dbReference>